<organism evidence="1 2">
    <name type="scientific">Mucuna pruriens</name>
    <name type="common">Velvet bean</name>
    <name type="synonym">Dolichos pruriens</name>
    <dbReference type="NCBI Taxonomy" id="157652"/>
    <lineage>
        <taxon>Eukaryota</taxon>
        <taxon>Viridiplantae</taxon>
        <taxon>Streptophyta</taxon>
        <taxon>Embryophyta</taxon>
        <taxon>Tracheophyta</taxon>
        <taxon>Spermatophyta</taxon>
        <taxon>Magnoliopsida</taxon>
        <taxon>eudicotyledons</taxon>
        <taxon>Gunneridae</taxon>
        <taxon>Pentapetalae</taxon>
        <taxon>rosids</taxon>
        <taxon>fabids</taxon>
        <taxon>Fabales</taxon>
        <taxon>Fabaceae</taxon>
        <taxon>Papilionoideae</taxon>
        <taxon>50 kb inversion clade</taxon>
        <taxon>NPAAA clade</taxon>
        <taxon>indigoferoid/millettioid clade</taxon>
        <taxon>Phaseoleae</taxon>
        <taxon>Mucuna</taxon>
    </lineage>
</organism>
<reference evidence="1" key="1">
    <citation type="submission" date="2018-05" db="EMBL/GenBank/DDBJ databases">
        <title>Draft genome of Mucuna pruriens seed.</title>
        <authorList>
            <person name="Nnadi N.E."/>
            <person name="Vos R."/>
            <person name="Hasami M.H."/>
            <person name="Devisetty U.K."/>
            <person name="Aguiy J.C."/>
        </authorList>
    </citation>
    <scope>NUCLEOTIDE SEQUENCE [LARGE SCALE GENOMIC DNA]</scope>
    <source>
        <strain evidence="1">JCA_2017</strain>
    </source>
</reference>
<sequence>MIVADYVAKFEELSRYFPHYHIEDRECSKCAQCKIYDEDNKARATCYKNVGLVRENKHGRQIHSKPYSALAFSEKATQLVGGSSRGASSFTFPNCMKCGKFNHYARQRTNHYVTCSNCGKSSKGNYLKTIGKVLALSGNEAFDFNNLIQSTCFIATYLFVVLFHSRLTHSFISHDCVSMLKLFMSSLKYDLVVVTPTSGVVTTFSPLALLFLTKDVGDCWIHPDFQQSILLQKDSSSNQYGIQSIEWMQAQGLGSGRLLERIDQGLKIGQVKVSQPIKRTLGLGEVVPARLAPSQTGRLSSPTTGLACVTRNPMT</sequence>
<gene>
    <name evidence="1" type="ORF">CR513_39741</name>
</gene>
<dbReference type="AlphaFoldDB" id="A0A371FNH2"/>
<keyword evidence="2" id="KW-1185">Reference proteome</keyword>
<feature type="non-terminal residue" evidence="1">
    <location>
        <position position="1"/>
    </location>
</feature>
<evidence type="ECO:0000313" key="2">
    <source>
        <dbReference type="Proteomes" id="UP000257109"/>
    </source>
</evidence>
<dbReference type="Pfam" id="PF08284">
    <property type="entry name" value="RVP_2"/>
    <property type="match status" value="1"/>
</dbReference>
<accession>A0A371FNH2</accession>
<comment type="caution">
    <text evidence="1">The sequence shown here is derived from an EMBL/GenBank/DDBJ whole genome shotgun (WGS) entry which is preliminary data.</text>
</comment>
<dbReference type="EMBL" id="QJKJ01008432">
    <property type="protein sequence ID" value="RDX79792.1"/>
    <property type="molecule type" value="Genomic_DNA"/>
</dbReference>
<dbReference type="Proteomes" id="UP000257109">
    <property type="component" value="Unassembled WGS sequence"/>
</dbReference>
<protein>
    <submittedName>
        <fullName evidence="1">Uncharacterized protein</fullName>
    </submittedName>
</protein>
<proteinExistence type="predicted"/>
<evidence type="ECO:0000313" key="1">
    <source>
        <dbReference type="EMBL" id="RDX79792.1"/>
    </source>
</evidence>
<name>A0A371FNH2_MUCPR</name>